<evidence type="ECO:0000256" key="5">
    <source>
        <dbReference type="RuleBase" id="RU003557"/>
    </source>
</evidence>
<dbReference type="Pfam" id="PF00108">
    <property type="entry name" value="Thiolase_N"/>
    <property type="match status" value="1"/>
</dbReference>
<feature type="active site" description="Acyl-thioester intermediate" evidence="4">
    <location>
        <position position="98"/>
    </location>
</feature>
<comment type="similarity">
    <text evidence="1 5">Belongs to the thiolase-like superfamily. Thiolase family.</text>
</comment>
<dbReference type="NCBIfam" id="TIGR01930">
    <property type="entry name" value="AcCoA-C-Actrans"/>
    <property type="match status" value="1"/>
</dbReference>
<dbReference type="PATRIC" id="fig|317.243.peg.1789"/>
<dbReference type="InterPro" id="IPR002155">
    <property type="entry name" value="Thiolase"/>
</dbReference>
<dbReference type="Pfam" id="PF02803">
    <property type="entry name" value="Thiolase_C"/>
    <property type="match status" value="1"/>
</dbReference>
<keyword evidence="3 5" id="KW-0012">Acyltransferase</keyword>
<dbReference type="PIRSF" id="PIRSF000429">
    <property type="entry name" value="Ac-CoA_Ac_transf"/>
    <property type="match status" value="1"/>
</dbReference>
<dbReference type="InterPro" id="IPR020610">
    <property type="entry name" value="Thiolase_AS"/>
</dbReference>
<evidence type="ECO:0000259" key="7">
    <source>
        <dbReference type="Pfam" id="PF02803"/>
    </source>
</evidence>
<protein>
    <submittedName>
        <fullName evidence="8">Acetyl-CoA acetyltransferase</fullName>
    </submittedName>
</protein>
<dbReference type="Gene3D" id="3.40.47.10">
    <property type="match status" value="1"/>
</dbReference>
<proteinExistence type="inferred from homology"/>
<evidence type="ECO:0000256" key="1">
    <source>
        <dbReference type="ARBA" id="ARBA00010982"/>
    </source>
</evidence>
<evidence type="ECO:0000259" key="6">
    <source>
        <dbReference type="Pfam" id="PF00108"/>
    </source>
</evidence>
<evidence type="ECO:0000256" key="3">
    <source>
        <dbReference type="ARBA" id="ARBA00023315"/>
    </source>
</evidence>
<accession>A0A1C7YVF9</accession>
<name>A0A1C7YVF9_PSESX</name>
<dbReference type="GO" id="GO:0003985">
    <property type="term" value="F:acetyl-CoA C-acetyltransferase activity"/>
    <property type="evidence" value="ECO:0007669"/>
    <property type="project" value="TreeGrafter"/>
</dbReference>
<feature type="active site" description="Proton acceptor" evidence="4">
    <location>
        <position position="365"/>
    </location>
</feature>
<feature type="active site" description="Proton acceptor" evidence="4">
    <location>
        <position position="395"/>
    </location>
</feature>
<gene>
    <name evidence="8" type="ORF">AFK24_29410</name>
</gene>
<dbReference type="InterPro" id="IPR016039">
    <property type="entry name" value="Thiolase-like"/>
</dbReference>
<evidence type="ECO:0000313" key="8">
    <source>
        <dbReference type="EMBL" id="OCR21661.1"/>
    </source>
</evidence>
<dbReference type="CDD" id="cd00751">
    <property type="entry name" value="thiolase"/>
    <property type="match status" value="1"/>
</dbReference>
<dbReference type="EMBL" id="LGSI01000074">
    <property type="protein sequence ID" value="OCR21661.1"/>
    <property type="molecule type" value="Genomic_DNA"/>
</dbReference>
<dbReference type="Proteomes" id="UP000093104">
    <property type="component" value="Unassembled WGS sequence"/>
</dbReference>
<evidence type="ECO:0000256" key="4">
    <source>
        <dbReference type="PIRSR" id="PIRSR000429-1"/>
    </source>
</evidence>
<evidence type="ECO:0000256" key="2">
    <source>
        <dbReference type="ARBA" id="ARBA00022679"/>
    </source>
</evidence>
<dbReference type="InterPro" id="IPR020613">
    <property type="entry name" value="Thiolase_CS"/>
</dbReference>
<sequence>MNYAGQYSAFNDVAILEAVRTPWIDLGGALAQVSPIDLGIKVGREVLARAGLDPRTVDTVLAGSMAQASFDAYLLPRHIGLYSGVPQQVPALAVQRICATGFELLRQAGEQLRDGAELALCVGAESMSRNPIAAYTHRDGFRLGAPVDFKDFLWEALYDPAPGLDMIATAENLARHHGLSRETVDTYALNSHEQAVQAQTSGWFADEIVAVRNEPFELDGYQPRGITLPRRVDEVTLDSHIRSTDFLALAKLRAIHSEGVQTAGNSCAVVDGAAAVLVGRASAGTRPALANLLATAVVGVAPEFMGIGPVPAIQLLLQRSGLAQDDIALFEINEAQGAQVLAVAQALELDSNRLNRRGGSIALGHPLAATGLRLVMTLARQLREQNLRYGIASACVGGGQGMAVLIENPQYRDEALSPL</sequence>
<reference evidence="8 9" key="1">
    <citation type="submission" date="2015-07" db="EMBL/GenBank/DDBJ databases">
        <title>Draft genome sequence of a diazotrophic, plant growth-promoting rhizobacterium of the Pseudomonas syringae complex.</title>
        <authorList>
            <person name="Patten C.L."/>
            <person name="Jeong H."/>
        </authorList>
    </citation>
    <scope>NUCLEOTIDE SEQUENCE [LARGE SCALE GENOMIC DNA]</scope>
    <source>
        <strain evidence="8 9">GR12-2</strain>
    </source>
</reference>
<evidence type="ECO:0000313" key="9">
    <source>
        <dbReference type="Proteomes" id="UP000093104"/>
    </source>
</evidence>
<keyword evidence="2 5" id="KW-0808">Transferase</keyword>
<dbReference type="PANTHER" id="PTHR18919">
    <property type="entry name" value="ACETYL-COA C-ACYLTRANSFERASE"/>
    <property type="match status" value="1"/>
</dbReference>
<dbReference type="PROSITE" id="PS00099">
    <property type="entry name" value="THIOLASE_3"/>
    <property type="match status" value="1"/>
</dbReference>
<dbReference type="InterPro" id="IPR020617">
    <property type="entry name" value="Thiolase_C"/>
</dbReference>
<organism evidence="8 9">
    <name type="scientific">Pseudomonas syringae</name>
    <dbReference type="NCBI Taxonomy" id="317"/>
    <lineage>
        <taxon>Bacteria</taxon>
        <taxon>Pseudomonadati</taxon>
        <taxon>Pseudomonadota</taxon>
        <taxon>Gammaproteobacteria</taxon>
        <taxon>Pseudomonadales</taxon>
        <taxon>Pseudomonadaceae</taxon>
        <taxon>Pseudomonas</taxon>
    </lineage>
</organism>
<comment type="caution">
    <text evidence="8">The sequence shown here is derived from an EMBL/GenBank/DDBJ whole genome shotgun (WGS) entry which is preliminary data.</text>
</comment>
<feature type="domain" description="Thiolase N-terminal" evidence="6">
    <location>
        <begin position="13"/>
        <end position="280"/>
    </location>
</feature>
<dbReference type="PROSITE" id="PS00737">
    <property type="entry name" value="THIOLASE_2"/>
    <property type="match status" value="1"/>
</dbReference>
<dbReference type="PANTHER" id="PTHR18919:SF107">
    <property type="entry name" value="ACETYL-COA ACETYLTRANSFERASE, CYTOSOLIC"/>
    <property type="match status" value="1"/>
</dbReference>
<dbReference type="RefSeq" id="WP_065836591.1">
    <property type="nucleotide sequence ID" value="NZ_LGSI01000074.1"/>
</dbReference>
<feature type="domain" description="Thiolase C-terminal" evidence="7">
    <location>
        <begin position="288"/>
        <end position="407"/>
    </location>
</feature>
<dbReference type="SUPFAM" id="SSF53901">
    <property type="entry name" value="Thiolase-like"/>
    <property type="match status" value="2"/>
</dbReference>
<dbReference type="InterPro" id="IPR020616">
    <property type="entry name" value="Thiolase_N"/>
</dbReference>
<dbReference type="GO" id="GO:0006635">
    <property type="term" value="P:fatty acid beta-oxidation"/>
    <property type="evidence" value="ECO:0007669"/>
    <property type="project" value="TreeGrafter"/>
</dbReference>
<dbReference type="AlphaFoldDB" id="A0A1C7YVF9"/>